<keyword evidence="3" id="KW-1185">Reference proteome</keyword>
<dbReference type="eggNOG" id="COG2222">
    <property type="taxonomic scope" value="Bacteria"/>
</dbReference>
<keyword evidence="2" id="KW-0808">Transferase</keyword>
<evidence type="ECO:0000313" key="2">
    <source>
        <dbReference type="EMBL" id="ADK67585.1"/>
    </source>
</evidence>
<dbReference type="STRING" id="633147.Olsu_0467"/>
<dbReference type="PANTHER" id="PTHR10937:SF14">
    <property type="entry name" value="FRUCTOSELYSINE 6-PHOSPHATE DEGLYCASE"/>
    <property type="match status" value="1"/>
</dbReference>
<keyword evidence="2" id="KW-0032">Aminotransferase</keyword>
<name>E1QYX1_OLSUV</name>
<proteinExistence type="predicted"/>
<dbReference type="SUPFAM" id="SSF53697">
    <property type="entry name" value="SIS domain"/>
    <property type="match status" value="1"/>
</dbReference>
<evidence type="ECO:0000313" key="3">
    <source>
        <dbReference type="Proteomes" id="UP000000333"/>
    </source>
</evidence>
<dbReference type="HOGENOM" id="CLU_012520_3_0_11"/>
<dbReference type="KEGG" id="ols:Olsu_0467"/>
<dbReference type="GO" id="GO:0006047">
    <property type="term" value="P:UDP-N-acetylglucosamine metabolic process"/>
    <property type="evidence" value="ECO:0007669"/>
    <property type="project" value="TreeGrafter"/>
</dbReference>
<dbReference type="GO" id="GO:0006002">
    <property type="term" value="P:fructose 6-phosphate metabolic process"/>
    <property type="evidence" value="ECO:0007669"/>
    <property type="project" value="TreeGrafter"/>
</dbReference>
<protein>
    <submittedName>
        <fullName evidence="2">Putative glucosamine-fructose-6-phosphate aminotransferase</fullName>
    </submittedName>
</protein>
<dbReference type="RefSeq" id="WP_013251337.1">
    <property type="nucleotide sequence ID" value="NC_014363.1"/>
</dbReference>
<dbReference type="PROSITE" id="PS51464">
    <property type="entry name" value="SIS"/>
    <property type="match status" value="1"/>
</dbReference>
<organism evidence="2 3">
    <name type="scientific">Olsenella uli (strain ATCC 49627 / DSM 7084 / CCUG 31166 / CIP 109912 / JCM 12494 / LMG 11480 / NCIMB 702895 / VPI D76D-27C)</name>
    <name type="common">Lactobacillus uli</name>
    <dbReference type="NCBI Taxonomy" id="633147"/>
    <lineage>
        <taxon>Bacteria</taxon>
        <taxon>Bacillati</taxon>
        <taxon>Actinomycetota</taxon>
        <taxon>Coriobacteriia</taxon>
        <taxon>Coriobacteriales</taxon>
        <taxon>Atopobiaceae</taxon>
        <taxon>Olsenella</taxon>
    </lineage>
</organism>
<gene>
    <name evidence="2" type="ordered locus">Olsu_0467</name>
</gene>
<reference evidence="2 3" key="1">
    <citation type="journal article" date="2010" name="Stand. Genomic Sci.">
        <title>Complete genome sequence of Olsenella uli type strain (VPI D76D-27C).</title>
        <authorList>
            <person name="Goker M."/>
            <person name="Held B."/>
            <person name="Lucas S."/>
            <person name="Nolan M."/>
            <person name="Yasawong M."/>
            <person name="Glavina Del Rio T."/>
            <person name="Tice H."/>
            <person name="Cheng J.F."/>
            <person name="Bruce D."/>
            <person name="Detter J.C."/>
            <person name="Tapia R."/>
            <person name="Han C."/>
            <person name="Goodwin L."/>
            <person name="Pitluck S."/>
            <person name="Liolios K."/>
            <person name="Ivanova N."/>
            <person name="Mavromatis K."/>
            <person name="Mikhailova N."/>
            <person name="Pati A."/>
            <person name="Chen A."/>
            <person name="Palaniappan K."/>
            <person name="Land M."/>
            <person name="Hauser L."/>
            <person name="Chang Y.J."/>
            <person name="Jeffries C.D."/>
            <person name="Rohde M."/>
            <person name="Sikorski J."/>
            <person name="Pukall R."/>
            <person name="Woyke T."/>
            <person name="Bristow J."/>
            <person name="Eisen J.A."/>
            <person name="Markowitz V."/>
            <person name="Hugenholtz P."/>
            <person name="Kyrpides N.C."/>
            <person name="Klenk H.P."/>
            <person name="Lapidus A."/>
        </authorList>
    </citation>
    <scope>NUCLEOTIDE SEQUENCE [LARGE SCALE GENOMIC DNA]</scope>
    <source>
        <strain evidence="3">ATCC 49627 / DSM 7084 / CIP 109912 / JCM 12494 / NCIMB 702895 / VPI D76D-27C</strain>
    </source>
</reference>
<dbReference type="GO" id="GO:0006487">
    <property type="term" value="P:protein N-linked glycosylation"/>
    <property type="evidence" value="ECO:0007669"/>
    <property type="project" value="TreeGrafter"/>
</dbReference>
<dbReference type="GO" id="GO:0004360">
    <property type="term" value="F:glutamine-fructose-6-phosphate transaminase (isomerizing) activity"/>
    <property type="evidence" value="ECO:0007669"/>
    <property type="project" value="TreeGrafter"/>
</dbReference>
<dbReference type="InterPro" id="IPR001347">
    <property type="entry name" value="SIS_dom"/>
</dbReference>
<dbReference type="OrthoDB" id="9782098at2"/>
<dbReference type="EMBL" id="CP002106">
    <property type="protein sequence ID" value="ADK67585.1"/>
    <property type="molecule type" value="Genomic_DNA"/>
</dbReference>
<dbReference type="GO" id="GO:0097367">
    <property type="term" value="F:carbohydrate derivative binding"/>
    <property type="evidence" value="ECO:0007669"/>
    <property type="project" value="InterPro"/>
</dbReference>
<feature type="domain" description="SIS" evidence="1">
    <location>
        <begin position="34"/>
        <end position="171"/>
    </location>
</feature>
<dbReference type="GeneID" id="78511908"/>
<accession>E1QYX1</accession>
<sequence length="353" mass="39692">MAVTENVEIMHFDQEGYLAGGAAAAAAGDVMEGFADRVAAEGYDAIFLLGVGGTWDEFMQLEYFMNKYGDKDLECYLIHAAEFNVSGHRRMTNRSVVLTASESGTTPEVLEAVRKLKDMGVRVFAMTKPDGKIGQAVGAENCLDMASDHADGGCEMGYYLADRFGLKLLNLRGCFPKYHEFVEQTRGIWPAFLDIRKQFEPKAEAFARSYALAPYTMFIGSGALWGETILFAMCILEEMQWKRTRYISSADFFHGTLELVEPGVPVVLFKGEDECRKLDDRVEAFLKTGRTGDADVTVIDTAEYALPGLDPDFRPLLSPWILSSIITDRLSAYYELVTKHNLDYRRYYHQFDY</sequence>
<dbReference type="InterPro" id="IPR046348">
    <property type="entry name" value="SIS_dom_sf"/>
</dbReference>
<dbReference type="PATRIC" id="fig|633147.7.peg.1090"/>
<dbReference type="Proteomes" id="UP000000333">
    <property type="component" value="Chromosome"/>
</dbReference>
<dbReference type="AlphaFoldDB" id="E1QYX1"/>
<dbReference type="Gene3D" id="3.40.50.10490">
    <property type="entry name" value="Glucose-6-phosphate isomerase like protein, domain 1"/>
    <property type="match status" value="2"/>
</dbReference>
<dbReference type="PANTHER" id="PTHR10937">
    <property type="entry name" value="GLUCOSAMINE--FRUCTOSE-6-PHOSPHATE AMINOTRANSFERASE, ISOMERIZING"/>
    <property type="match status" value="1"/>
</dbReference>
<evidence type="ECO:0000259" key="1">
    <source>
        <dbReference type="PROSITE" id="PS51464"/>
    </source>
</evidence>